<evidence type="ECO:0000313" key="1">
    <source>
        <dbReference type="EMBL" id="NEZ57392.1"/>
    </source>
</evidence>
<proteinExistence type="predicted"/>
<dbReference type="PANTHER" id="PTHR40743">
    <property type="entry name" value="NUCLEOTIDE-DIPHOSPHO-SUGAR TRANSFERASE CONTAINING PROTEIN"/>
    <property type="match status" value="1"/>
</dbReference>
<evidence type="ECO:0000313" key="2">
    <source>
        <dbReference type="Proteomes" id="UP000481033"/>
    </source>
</evidence>
<dbReference type="Proteomes" id="UP000481033">
    <property type="component" value="Unassembled WGS sequence"/>
</dbReference>
<organism evidence="1 2">
    <name type="scientific">Adonisia turfae CCMR0081</name>
    <dbReference type="NCBI Taxonomy" id="2292702"/>
    <lineage>
        <taxon>Bacteria</taxon>
        <taxon>Bacillati</taxon>
        <taxon>Cyanobacteriota</taxon>
        <taxon>Adonisia</taxon>
        <taxon>Adonisia turfae</taxon>
    </lineage>
</organism>
<keyword evidence="2" id="KW-1185">Reference proteome</keyword>
<name>A0A6M0RNR5_9CYAN</name>
<accession>A0A6M0RNR5</accession>
<protein>
    <submittedName>
        <fullName evidence="1">Uncharacterized protein</fullName>
    </submittedName>
</protein>
<dbReference type="Gene3D" id="3.40.50.11350">
    <property type="match status" value="1"/>
</dbReference>
<gene>
    <name evidence="1" type="ORF">DXZ20_17275</name>
</gene>
<comment type="caution">
    <text evidence="1">The sequence shown here is derived from an EMBL/GenBank/DDBJ whole genome shotgun (WGS) entry which is preliminary data.</text>
</comment>
<reference evidence="1 2" key="1">
    <citation type="journal article" date="2020" name="Microb. Ecol.">
        <title>Ecogenomics of the Marine Benthic Filamentous Cyanobacterium Adonisia.</title>
        <authorList>
            <person name="Walter J.M."/>
            <person name="Coutinho F.H."/>
            <person name="Leomil L."/>
            <person name="Hargreaves P.I."/>
            <person name="Campeao M.E."/>
            <person name="Vieira V.V."/>
            <person name="Silva B.S."/>
            <person name="Fistarol G.O."/>
            <person name="Salomon P.S."/>
            <person name="Sawabe T."/>
            <person name="Mino S."/>
            <person name="Hosokawa M."/>
            <person name="Miyashita H."/>
            <person name="Maruyama F."/>
            <person name="van Verk M.C."/>
            <person name="Dutilh B.E."/>
            <person name="Thompson C.C."/>
            <person name="Thompson F.L."/>
        </authorList>
    </citation>
    <scope>NUCLEOTIDE SEQUENCE [LARGE SCALE GENOMIC DNA]</scope>
    <source>
        <strain evidence="1 2">CCMR0081</strain>
    </source>
</reference>
<sequence>MAFRFDSKLTLVPHGGLCNRMRAIDSALRLSRRLHKQLTVIWLENTSQLRCPFNKLFQPIPQLHLISPQLTSIYINPQSIQISSPLKRTLLSFSAQVFQTVNFQKIIDNDEAIKLIKTDQLATLANYQSLMIMTDRSFDSANTYDVFKPIPTLESAIQRRMAAFGRHTVGLHIRRGDHDKAIRHSPLDLFINAITQEINKNADSNFYLASDSLQIKHRLLDQFGDRIITQLAPTDRNSEQGMQDAVIDLYALSRTRKIYGSYWSSYSRVAANISNIELVVLNALTT</sequence>
<dbReference type="RefSeq" id="WP_163664335.1">
    <property type="nucleotide sequence ID" value="NZ_QXHD01000004.1"/>
</dbReference>
<dbReference type="EMBL" id="QXHD01000004">
    <property type="protein sequence ID" value="NEZ57392.1"/>
    <property type="molecule type" value="Genomic_DNA"/>
</dbReference>
<dbReference type="AlphaFoldDB" id="A0A6M0RNR5"/>
<dbReference type="PANTHER" id="PTHR40743:SF1">
    <property type="entry name" value="POSSIBLE GLYCOSYLTRANSFERASE"/>
    <property type="match status" value="1"/>
</dbReference>